<dbReference type="EMBL" id="FTPL01000001">
    <property type="protein sequence ID" value="SIT67062.1"/>
    <property type="molecule type" value="Genomic_DNA"/>
</dbReference>
<dbReference type="SUPFAM" id="SSF142433">
    <property type="entry name" value="CinA-like"/>
    <property type="match status" value="1"/>
</dbReference>
<name>A0A1U7PHE4_9BACI</name>
<dbReference type="NCBIfam" id="TIGR00177">
    <property type="entry name" value="molyb_syn"/>
    <property type="match status" value="1"/>
</dbReference>
<dbReference type="HAMAP" id="MF_00226_B">
    <property type="entry name" value="CinA_B"/>
    <property type="match status" value="1"/>
</dbReference>
<dbReference type="OrthoDB" id="9801454at2"/>
<dbReference type="NCBIfam" id="TIGR00200">
    <property type="entry name" value="cinA_nterm"/>
    <property type="match status" value="1"/>
</dbReference>
<dbReference type="PIRSF" id="PIRSF006728">
    <property type="entry name" value="CinA"/>
    <property type="match status" value="1"/>
</dbReference>
<feature type="domain" description="MoaB/Mog" evidence="2">
    <location>
        <begin position="4"/>
        <end position="170"/>
    </location>
</feature>
<dbReference type="Gene3D" id="3.30.70.2860">
    <property type="match status" value="1"/>
</dbReference>
<dbReference type="InterPro" id="IPR050101">
    <property type="entry name" value="CinA"/>
</dbReference>
<reference evidence="4" key="1">
    <citation type="submission" date="2017-01" db="EMBL/GenBank/DDBJ databases">
        <authorList>
            <person name="Varghese N."/>
            <person name="Submissions S."/>
        </authorList>
    </citation>
    <scope>NUCLEOTIDE SEQUENCE [LARGE SCALE GENOMIC DNA]</scope>
    <source>
        <strain evidence="4">MNA4</strain>
    </source>
</reference>
<dbReference type="InterPro" id="IPR041424">
    <property type="entry name" value="CinA_KH"/>
</dbReference>
<evidence type="ECO:0000256" key="1">
    <source>
        <dbReference type="HAMAP-Rule" id="MF_00226"/>
    </source>
</evidence>
<dbReference type="SMART" id="SM00852">
    <property type="entry name" value="MoCF_biosynth"/>
    <property type="match status" value="1"/>
</dbReference>
<dbReference type="Pfam" id="PF18146">
    <property type="entry name" value="CinA_KH"/>
    <property type="match status" value="1"/>
</dbReference>
<accession>A0A1U7PHE4</accession>
<dbReference type="RefSeq" id="WP_076756475.1">
    <property type="nucleotide sequence ID" value="NZ_FTPL01000001.1"/>
</dbReference>
<dbReference type="Proteomes" id="UP000187550">
    <property type="component" value="Unassembled WGS sequence"/>
</dbReference>
<dbReference type="InterPro" id="IPR008136">
    <property type="entry name" value="CinA_C"/>
</dbReference>
<keyword evidence="4" id="KW-1185">Reference proteome</keyword>
<dbReference type="InterPro" id="IPR036425">
    <property type="entry name" value="MoaB/Mog-like_dom_sf"/>
</dbReference>
<dbReference type="InterPro" id="IPR008135">
    <property type="entry name" value="Competence-induced_CinA"/>
</dbReference>
<dbReference type="AlphaFoldDB" id="A0A1U7PHE4"/>
<dbReference type="InterPro" id="IPR036653">
    <property type="entry name" value="CinA-like_C"/>
</dbReference>
<dbReference type="Pfam" id="PF00994">
    <property type="entry name" value="MoCF_biosynth"/>
    <property type="match status" value="1"/>
</dbReference>
<evidence type="ECO:0000313" key="4">
    <source>
        <dbReference type="Proteomes" id="UP000187550"/>
    </source>
</evidence>
<comment type="similarity">
    <text evidence="1">Belongs to the CinA family.</text>
</comment>
<proteinExistence type="inferred from homology"/>
<sequence length="418" mass="44696">MKAEIIAVGSELLLGQINNTNARYISSGLAEIGVDVHFQTVVGDNAARLEDAIRIAEDRADLLIFTGGLGPTKDDLTKETIARHAGKQLVYDDAALRSITAWFERAGRTMTDNNRKQALVLDGSTVLENRHGMAPGMLASSDGRHYLLMPGPPKEMEPMFTEQAKPLIARLAGEGGRILSRVLRFYGIGEAELEHRLSDLLDRQTNPTLAPLASDGEVTIRMTAKTESREEAVALLDRSESEIRKIAGEYIYGYDDETLPSKAASMLIGHNLTIAAAESLTAGLFMSELAEQPGISAAMAGGVVTYTAEAKTAQLGIPADFLEEHGVVSEETAAAMASSVLAKFSTDFGVGLTGAAGPDPHGGQPGGTVWIAIARRGGTMETKKLLLSGMRNTNRIRAVKSALHTLIRMINEMTAPEI</sequence>
<dbReference type="NCBIfam" id="NF001813">
    <property type="entry name" value="PRK00549.1"/>
    <property type="match status" value="1"/>
</dbReference>
<dbReference type="NCBIfam" id="TIGR00199">
    <property type="entry name" value="PncC_domain"/>
    <property type="match status" value="1"/>
</dbReference>
<dbReference type="STRING" id="550447.SAMN05428946_0162"/>
<evidence type="ECO:0000313" key="3">
    <source>
        <dbReference type="EMBL" id="SIT67062.1"/>
    </source>
</evidence>
<dbReference type="Gene3D" id="3.40.980.10">
    <property type="entry name" value="MoaB/Mog-like domain"/>
    <property type="match status" value="1"/>
</dbReference>
<protein>
    <recommendedName>
        <fullName evidence="1">Putative competence-damage inducible protein</fullName>
    </recommendedName>
</protein>
<dbReference type="CDD" id="cd00885">
    <property type="entry name" value="cinA"/>
    <property type="match status" value="1"/>
</dbReference>
<dbReference type="Pfam" id="PF02464">
    <property type="entry name" value="CinA"/>
    <property type="match status" value="1"/>
</dbReference>
<organism evidence="3 4">
    <name type="scientific">Edaphobacillus lindanitolerans</name>
    <dbReference type="NCBI Taxonomy" id="550447"/>
    <lineage>
        <taxon>Bacteria</taxon>
        <taxon>Bacillati</taxon>
        <taxon>Bacillota</taxon>
        <taxon>Bacilli</taxon>
        <taxon>Bacillales</taxon>
        <taxon>Bacillaceae</taxon>
        <taxon>Edaphobacillus</taxon>
    </lineage>
</organism>
<dbReference type="Gene3D" id="3.90.950.20">
    <property type="entry name" value="CinA-like"/>
    <property type="match status" value="1"/>
</dbReference>
<dbReference type="PANTHER" id="PTHR13939">
    <property type="entry name" value="NICOTINAMIDE-NUCLEOTIDE AMIDOHYDROLASE PNCC"/>
    <property type="match status" value="1"/>
</dbReference>
<dbReference type="InterPro" id="IPR001453">
    <property type="entry name" value="MoaB/Mog_dom"/>
</dbReference>
<dbReference type="PANTHER" id="PTHR13939:SF0">
    <property type="entry name" value="NMN AMIDOHYDROLASE-LIKE PROTEIN YFAY"/>
    <property type="match status" value="1"/>
</dbReference>
<gene>
    <name evidence="1" type="primary">cinA</name>
    <name evidence="3" type="ORF">SAMN05428946_0162</name>
</gene>
<evidence type="ECO:0000259" key="2">
    <source>
        <dbReference type="SMART" id="SM00852"/>
    </source>
</evidence>
<dbReference type="SUPFAM" id="SSF53218">
    <property type="entry name" value="Molybdenum cofactor biosynthesis proteins"/>
    <property type="match status" value="1"/>
</dbReference>